<dbReference type="Pfam" id="PF13539">
    <property type="entry name" value="Peptidase_M15_4"/>
    <property type="match status" value="1"/>
</dbReference>
<sequence length="198" mass="22391">MRRSEIVRLQERVGTLGDGFWGPMSIAACQQHLKSMMPSPHPFPVEGSPEFTEFYGPHGDKDYSPPSEKIRLPFTLYYGDKPVKSLWVHARCAASLLRVFERLAEVYPDKASRERAGILIYNGLYNPRLKRNSLNSWSMHAWMNAIDINAGKNGNKTSWPVNASMPIEVMECFAQEGWLSAGAFWGRDAMHFQATAPL</sequence>
<dbReference type="OrthoDB" id="9799970at2"/>
<dbReference type="STRING" id="355243.SAMN03080615_01494"/>
<dbReference type="GO" id="GO:0004180">
    <property type="term" value="F:carboxypeptidase activity"/>
    <property type="evidence" value="ECO:0007669"/>
    <property type="project" value="UniProtKB-KW"/>
</dbReference>
<dbReference type="RefSeq" id="WP_091356058.1">
    <property type="nucleotide sequence ID" value="NZ_AP025284.1"/>
</dbReference>
<dbReference type="EMBL" id="FOGB01000003">
    <property type="protein sequence ID" value="SEQ42555.1"/>
    <property type="molecule type" value="Genomic_DNA"/>
</dbReference>
<dbReference type="Gene3D" id="3.30.1380.10">
    <property type="match status" value="1"/>
</dbReference>
<feature type="domain" description="Peptidase M15C" evidence="1">
    <location>
        <begin position="135"/>
        <end position="193"/>
    </location>
</feature>
<dbReference type="SUPFAM" id="SSF55166">
    <property type="entry name" value="Hedgehog/DD-peptidase"/>
    <property type="match status" value="1"/>
</dbReference>
<keyword evidence="3" id="KW-1185">Reference proteome</keyword>
<dbReference type="InterPro" id="IPR009045">
    <property type="entry name" value="Zn_M74/Hedgehog-like"/>
</dbReference>
<gene>
    <name evidence="2" type="ORF">SAMN03080615_01494</name>
</gene>
<evidence type="ECO:0000259" key="1">
    <source>
        <dbReference type="Pfam" id="PF13539"/>
    </source>
</evidence>
<dbReference type="PROSITE" id="PS51257">
    <property type="entry name" value="PROKAR_LIPOPROTEIN"/>
    <property type="match status" value="1"/>
</dbReference>
<keyword evidence="2" id="KW-0645">Protease</keyword>
<accession>A0A1H9FXB0</accession>
<dbReference type="Proteomes" id="UP000198749">
    <property type="component" value="Unassembled WGS sequence"/>
</dbReference>
<protein>
    <submittedName>
        <fullName evidence="2">D-alanyl-D-alanine carboxypeptidase</fullName>
    </submittedName>
</protein>
<evidence type="ECO:0000313" key="2">
    <source>
        <dbReference type="EMBL" id="SEQ42555.1"/>
    </source>
</evidence>
<keyword evidence="2" id="KW-0378">Hydrolase</keyword>
<reference evidence="3" key="1">
    <citation type="submission" date="2016-10" db="EMBL/GenBank/DDBJ databases">
        <authorList>
            <person name="Varghese N."/>
            <person name="Submissions S."/>
        </authorList>
    </citation>
    <scope>NUCLEOTIDE SEQUENCE [LARGE SCALE GENOMIC DNA]</scope>
    <source>
        <strain evidence="3">DSM 18887</strain>
    </source>
</reference>
<name>A0A1H9FXB0_9GAMM</name>
<keyword evidence="2" id="KW-0121">Carboxypeptidase</keyword>
<dbReference type="InterPro" id="IPR039561">
    <property type="entry name" value="Peptidase_M15C"/>
</dbReference>
<proteinExistence type="predicted"/>
<evidence type="ECO:0000313" key="3">
    <source>
        <dbReference type="Proteomes" id="UP000198749"/>
    </source>
</evidence>
<dbReference type="AlphaFoldDB" id="A0A1H9FXB0"/>
<organism evidence="2 3">
    <name type="scientific">Amphritea atlantica</name>
    <dbReference type="NCBI Taxonomy" id="355243"/>
    <lineage>
        <taxon>Bacteria</taxon>
        <taxon>Pseudomonadati</taxon>
        <taxon>Pseudomonadota</taxon>
        <taxon>Gammaproteobacteria</taxon>
        <taxon>Oceanospirillales</taxon>
        <taxon>Oceanospirillaceae</taxon>
        <taxon>Amphritea</taxon>
    </lineage>
</organism>